<comment type="caution">
    <text evidence="7">The sequence shown here is derived from an EMBL/GenBank/DDBJ whole genome shotgun (WGS) entry which is preliminary data.</text>
</comment>
<dbReference type="InterPro" id="IPR028357">
    <property type="entry name" value="UDPglc_DH_bac"/>
</dbReference>
<dbReference type="AlphaFoldDB" id="A0A7W5BY37"/>
<dbReference type="SUPFAM" id="SSF48179">
    <property type="entry name" value="6-phosphogluconate dehydrogenase C-terminal domain-like"/>
    <property type="match status" value="1"/>
</dbReference>
<dbReference type="PANTHER" id="PTHR43750">
    <property type="entry name" value="UDP-GLUCOSE 6-DEHYDROGENASE TUAD"/>
    <property type="match status" value="1"/>
</dbReference>
<feature type="binding site" evidence="5">
    <location>
        <position position="100"/>
    </location>
    <ligand>
        <name>NAD(+)</name>
        <dbReference type="ChEBI" id="CHEBI:57540"/>
    </ligand>
</feature>
<feature type="binding site" evidence="4">
    <location>
        <begin position="21"/>
        <end position="25"/>
    </location>
    <ligand>
        <name>substrate</name>
    </ligand>
</feature>
<proteinExistence type="predicted"/>
<reference evidence="7 8" key="1">
    <citation type="submission" date="2020-08" db="EMBL/GenBank/DDBJ databases">
        <title>Genomic Encyclopedia of Type Strains, Phase III (KMG-III): the genomes of soil and plant-associated and newly described type strains.</title>
        <authorList>
            <person name="Whitman W."/>
        </authorList>
    </citation>
    <scope>NUCLEOTIDE SEQUENCE [LARGE SCALE GENOMIC DNA]</scope>
    <source>
        <strain evidence="7 8">CECT 5995</strain>
    </source>
</reference>
<feature type="active site" description="Nucleophile" evidence="3">
    <location>
        <position position="32"/>
    </location>
</feature>
<dbReference type="InterPro" id="IPR008927">
    <property type="entry name" value="6-PGluconate_DH-like_C_sf"/>
</dbReference>
<dbReference type="PANTHER" id="PTHR43750:SF3">
    <property type="entry name" value="UDP-GLUCOSE 6-DEHYDROGENASE TUAD"/>
    <property type="match status" value="1"/>
</dbReference>
<dbReference type="InterPro" id="IPR014026">
    <property type="entry name" value="UDP-Glc/GDP-Man_DH_dimer"/>
</dbReference>
<evidence type="ECO:0000256" key="5">
    <source>
        <dbReference type="PIRSR" id="PIRSR500134-3"/>
    </source>
</evidence>
<feature type="non-terminal residue" evidence="7">
    <location>
        <position position="1"/>
    </location>
</feature>
<feature type="domain" description="UDP-glucose/GDP-mannose dehydrogenase C-terminal" evidence="6">
    <location>
        <begin position="86"/>
        <end position="190"/>
    </location>
</feature>
<sequence length="214" mass="23377">GADVEQVRRGIGSDPRIGYHFIYPGCGYGGSCFPKDVQALARTAGEVDYAAELLGAVEAVNRRQKQTLFAKLSKAFDGDLRGRTIAVWGLAFKPNTDDMRDAPSRTLMESLWAAGARVQAYDPEAMDECRRLYGERDDLTLVGDRTEAVEGADALVICTEWKAFRSVDFAWLKSRLTLPVIVDGRNLFEPEAVKAAGMLYYAVGRGDSIGVTSA</sequence>
<protein>
    <recommendedName>
        <fullName evidence="1">UDP-glucose 6-dehydrogenase</fullName>
    </recommendedName>
</protein>
<evidence type="ECO:0000256" key="1">
    <source>
        <dbReference type="ARBA" id="ARBA00015132"/>
    </source>
</evidence>
<accession>A0A7W5BY37</accession>
<evidence type="ECO:0000256" key="3">
    <source>
        <dbReference type="PIRSR" id="PIRSR500134-1"/>
    </source>
</evidence>
<dbReference type="Pfam" id="PF00984">
    <property type="entry name" value="UDPG_MGDP_dh"/>
    <property type="match status" value="1"/>
</dbReference>
<evidence type="ECO:0000259" key="6">
    <source>
        <dbReference type="SMART" id="SM00984"/>
    </source>
</evidence>
<dbReference type="Proteomes" id="UP000525987">
    <property type="component" value="Unassembled WGS sequence"/>
</dbReference>
<dbReference type="PIRSF" id="PIRSF500134">
    <property type="entry name" value="UDPglc_DH_bac"/>
    <property type="match status" value="1"/>
</dbReference>
<feature type="binding site" evidence="5">
    <location>
        <position position="35"/>
    </location>
    <ligand>
        <name>NAD(+)</name>
        <dbReference type="ChEBI" id="CHEBI:57540"/>
    </ligand>
</feature>
<feature type="binding site" evidence="4">
    <location>
        <position position="29"/>
    </location>
    <ligand>
        <name>substrate</name>
    </ligand>
</feature>
<dbReference type="GO" id="GO:0000271">
    <property type="term" value="P:polysaccharide biosynthetic process"/>
    <property type="evidence" value="ECO:0007669"/>
    <property type="project" value="InterPro"/>
</dbReference>
<evidence type="ECO:0000256" key="2">
    <source>
        <dbReference type="ARBA" id="ARBA00023002"/>
    </source>
</evidence>
<keyword evidence="8" id="KW-1185">Reference proteome</keyword>
<keyword evidence="5" id="KW-0520">NAD</keyword>
<dbReference type="Gene3D" id="3.40.50.720">
    <property type="entry name" value="NAD(P)-binding Rossmann-like Domain"/>
    <property type="match status" value="1"/>
</dbReference>
<dbReference type="InterPro" id="IPR036220">
    <property type="entry name" value="UDP-Glc/GDP-Man_DH_C_sf"/>
</dbReference>
<gene>
    <name evidence="7" type="ORF">FHR96_001652</name>
</gene>
<dbReference type="SMART" id="SM00984">
    <property type="entry name" value="UDPG_MGDP_dh_C"/>
    <property type="match status" value="1"/>
</dbReference>
<dbReference type="RefSeq" id="WP_183387177.1">
    <property type="nucleotide sequence ID" value="NZ_JACHXM010000006.1"/>
</dbReference>
<dbReference type="GO" id="GO:0003979">
    <property type="term" value="F:UDP-glucose 6-dehydrogenase activity"/>
    <property type="evidence" value="ECO:0007669"/>
    <property type="project" value="InterPro"/>
</dbReference>
<evidence type="ECO:0000313" key="7">
    <source>
        <dbReference type="EMBL" id="MBB3140783.1"/>
    </source>
</evidence>
<dbReference type="Pfam" id="PF03720">
    <property type="entry name" value="UDPG_MGDP_dh_C"/>
    <property type="match status" value="1"/>
</dbReference>
<dbReference type="PIRSF" id="PIRSF000124">
    <property type="entry name" value="UDPglc_GDPman_dh"/>
    <property type="match status" value="1"/>
</dbReference>
<feature type="binding site" evidence="4">
    <location>
        <position position="93"/>
    </location>
    <ligand>
        <name>substrate</name>
    </ligand>
</feature>
<dbReference type="InterPro" id="IPR014027">
    <property type="entry name" value="UDP-Glc/GDP-Man_DH_C"/>
</dbReference>
<organism evidence="7 8">
    <name type="scientific">Halomonas organivorans</name>
    <dbReference type="NCBI Taxonomy" id="257772"/>
    <lineage>
        <taxon>Bacteria</taxon>
        <taxon>Pseudomonadati</taxon>
        <taxon>Pseudomonadota</taxon>
        <taxon>Gammaproteobacteria</taxon>
        <taxon>Oceanospirillales</taxon>
        <taxon>Halomonadaceae</taxon>
        <taxon>Halomonas</taxon>
    </lineage>
</organism>
<name>A0A7W5BY37_9GAMM</name>
<keyword evidence="2" id="KW-0560">Oxidoreductase</keyword>
<evidence type="ECO:0000256" key="4">
    <source>
        <dbReference type="PIRSR" id="PIRSR500134-2"/>
    </source>
</evidence>
<evidence type="ECO:0000313" key="8">
    <source>
        <dbReference type="Proteomes" id="UP000525987"/>
    </source>
</evidence>
<dbReference type="InterPro" id="IPR017476">
    <property type="entry name" value="UDP-Glc/GDP-Man"/>
</dbReference>
<dbReference type="GO" id="GO:0051287">
    <property type="term" value="F:NAD binding"/>
    <property type="evidence" value="ECO:0007669"/>
    <property type="project" value="InterPro"/>
</dbReference>
<dbReference type="SUPFAM" id="SSF52413">
    <property type="entry name" value="UDP-glucose/GDP-mannose dehydrogenase C-terminal domain"/>
    <property type="match status" value="1"/>
</dbReference>
<dbReference type="EMBL" id="JACHXM010000006">
    <property type="protein sequence ID" value="MBB3140783.1"/>
    <property type="molecule type" value="Genomic_DNA"/>
</dbReference>